<keyword evidence="4" id="KW-1185">Reference proteome</keyword>
<evidence type="ECO:0000259" key="2">
    <source>
        <dbReference type="Pfam" id="PF08241"/>
    </source>
</evidence>
<dbReference type="SUPFAM" id="SSF53335">
    <property type="entry name" value="S-adenosyl-L-methionine-dependent methyltransferases"/>
    <property type="match status" value="1"/>
</dbReference>
<protein>
    <submittedName>
        <fullName evidence="3">Class I SAM-dependent methyltransferase</fullName>
    </submittedName>
</protein>
<organism evidence="3 4">
    <name type="scientific">Methanospirillum stamsii</name>
    <dbReference type="NCBI Taxonomy" id="1277351"/>
    <lineage>
        <taxon>Archaea</taxon>
        <taxon>Methanobacteriati</taxon>
        <taxon>Methanobacteriota</taxon>
        <taxon>Stenosarchaea group</taxon>
        <taxon>Methanomicrobia</taxon>
        <taxon>Methanomicrobiales</taxon>
        <taxon>Methanospirillaceae</taxon>
        <taxon>Methanospirillum</taxon>
    </lineage>
</organism>
<dbReference type="InterPro" id="IPR050447">
    <property type="entry name" value="Erg6_SMT_methyltransf"/>
</dbReference>
<accession>A0A2V2N8B4</accession>
<dbReference type="EMBL" id="QGMZ01000004">
    <property type="protein sequence ID" value="PWR76214.1"/>
    <property type="molecule type" value="Genomic_DNA"/>
</dbReference>
<reference evidence="3 4" key="1">
    <citation type="submission" date="2018-05" db="EMBL/GenBank/DDBJ databases">
        <title>Draft genome of Methanospirillum stamsii Pt1.</title>
        <authorList>
            <person name="Dueholm M.S."/>
            <person name="Nielsen P.H."/>
            <person name="Bakmann L.F."/>
            <person name="Otzen D.E."/>
        </authorList>
    </citation>
    <scope>NUCLEOTIDE SEQUENCE [LARGE SCALE GENOMIC DNA]</scope>
    <source>
        <strain evidence="3 4">Pt1</strain>
    </source>
</reference>
<sequence length="237" mass="27431">MKKSKKTSWPKIIPPLTNEQIAIRDDFMKHWLTVLPKKYGIIEKFNHGFASKKGIFQGCNTLEIGAGLGEHLFYENLAIQNYSVIEIREELIKEIKIKYPQVKTLVGDCQKKTSFEDNSFDRILAIHVLEHLPDLPSALKEIHRLLKTDGKFIAVIPCEGGLLYEIARKISARRIFEKRYNQSYDWLISIEHINLPLEIIIELKKFFLIEETSYFPLIIPSISMNLCIGLVLSKKEC</sequence>
<dbReference type="RefSeq" id="WP_109939350.1">
    <property type="nucleotide sequence ID" value="NZ_CP176366.1"/>
</dbReference>
<dbReference type="Gene3D" id="3.40.50.150">
    <property type="entry name" value="Vaccinia Virus protein VP39"/>
    <property type="match status" value="1"/>
</dbReference>
<feature type="domain" description="Methyltransferase type 11" evidence="2">
    <location>
        <begin position="62"/>
        <end position="153"/>
    </location>
</feature>
<dbReference type="GO" id="GO:0032259">
    <property type="term" value="P:methylation"/>
    <property type="evidence" value="ECO:0007669"/>
    <property type="project" value="UniProtKB-KW"/>
</dbReference>
<proteinExistence type="predicted"/>
<dbReference type="Pfam" id="PF08241">
    <property type="entry name" value="Methyltransf_11"/>
    <property type="match status" value="1"/>
</dbReference>
<dbReference type="AlphaFoldDB" id="A0A2V2N8B4"/>
<keyword evidence="1 3" id="KW-0808">Transferase</keyword>
<dbReference type="GeneID" id="97609286"/>
<dbReference type="PANTHER" id="PTHR44068">
    <property type="entry name" value="ZGC:194242"/>
    <property type="match status" value="1"/>
</dbReference>
<name>A0A2V2N8B4_9EURY</name>
<evidence type="ECO:0000313" key="3">
    <source>
        <dbReference type="EMBL" id="PWR76214.1"/>
    </source>
</evidence>
<evidence type="ECO:0000313" key="4">
    <source>
        <dbReference type="Proteomes" id="UP000245934"/>
    </source>
</evidence>
<dbReference type="InterPro" id="IPR013216">
    <property type="entry name" value="Methyltransf_11"/>
</dbReference>
<comment type="caution">
    <text evidence="3">The sequence shown here is derived from an EMBL/GenBank/DDBJ whole genome shotgun (WGS) entry which is preliminary data.</text>
</comment>
<dbReference type="OrthoDB" id="1018at2157"/>
<gene>
    <name evidence="3" type="ORF">DLD82_01485</name>
</gene>
<dbReference type="InterPro" id="IPR029063">
    <property type="entry name" value="SAM-dependent_MTases_sf"/>
</dbReference>
<dbReference type="GO" id="GO:0008757">
    <property type="term" value="F:S-adenosylmethionine-dependent methyltransferase activity"/>
    <property type="evidence" value="ECO:0007669"/>
    <property type="project" value="InterPro"/>
</dbReference>
<evidence type="ECO:0000256" key="1">
    <source>
        <dbReference type="ARBA" id="ARBA00022679"/>
    </source>
</evidence>
<keyword evidence="3" id="KW-0489">Methyltransferase</keyword>
<dbReference type="PANTHER" id="PTHR44068:SF11">
    <property type="entry name" value="GERANYL DIPHOSPHATE 2-C-METHYLTRANSFERASE"/>
    <property type="match status" value="1"/>
</dbReference>
<dbReference type="CDD" id="cd02440">
    <property type="entry name" value="AdoMet_MTases"/>
    <property type="match status" value="1"/>
</dbReference>
<dbReference type="Proteomes" id="UP000245934">
    <property type="component" value="Unassembled WGS sequence"/>
</dbReference>